<organism evidence="2 3">
    <name type="scientific">Marasmius tenuissimus</name>
    <dbReference type="NCBI Taxonomy" id="585030"/>
    <lineage>
        <taxon>Eukaryota</taxon>
        <taxon>Fungi</taxon>
        <taxon>Dikarya</taxon>
        <taxon>Basidiomycota</taxon>
        <taxon>Agaricomycotina</taxon>
        <taxon>Agaricomycetes</taxon>
        <taxon>Agaricomycetidae</taxon>
        <taxon>Agaricales</taxon>
        <taxon>Marasmiineae</taxon>
        <taxon>Marasmiaceae</taxon>
        <taxon>Marasmius</taxon>
    </lineage>
</organism>
<proteinExistence type="predicted"/>
<reference evidence="2 3" key="1">
    <citation type="submission" date="2024-05" db="EMBL/GenBank/DDBJ databases">
        <title>A draft genome resource for the thread blight pathogen Marasmius tenuissimus strain MS-2.</title>
        <authorList>
            <person name="Yulfo-Soto G.E."/>
            <person name="Baruah I.K."/>
            <person name="Amoako-Attah I."/>
            <person name="Bukari Y."/>
            <person name="Meinhardt L.W."/>
            <person name="Bailey B.A."/>
            <person name="Cohen S.P."/>
        </authorList>
    </citation>
    <scope>NUCLEOTIDE SEQUENCE [LARGE SCALE GENOMIC DNA]</scope>
    <source>
        <strain evidence="2 3">MS-2</strain>
    </source>
</reference>
<gene>
    <name evidence="2" type="ORF">AAF712_011285</name>
</gene>
<feature type="compositionally biased region" description="Polar residues" evidence="1">
    <location>
        <begin position="121"/>
        <end position="142"/>
    </location>
</feature>
<feature type="compositionally biased region" description="Acidic residues" evidence="1">
    <location>
        <begin position="59"/>
        <end position="68"/>
    </location>
</feature>
<evidence type="ECO:0000256" key="1">
    <source>
        <dbReference type="SAM" id="MobiDB-lite"/>
    </source>
</evidence>
<dbReference type="EMBL" id="JBBXMP010000121">
    <property type="protein sequence ID" value="KAL0061843.1"/>
    <property type="molecule type" value="Genomic_DNA"/>
</dbReference>
<comment type="caution">
    <text evidence="2">The sequence shown here is derived from an EMBL/GenBank/DDBJ whole genome shotgun (WGS) entry which is preliminary data.</text>
</comment>
<evidence type="ECO:0000313" key="2">
    <source>
        <dbReference type="EMBL" id="KAL0061843.1"/>
    </source>
</evidence>
<name>A0ABR2ZKI6_9AGAR</name>
<protein>
    <submittedName>
        <fullName evidence="2">Uncharacterized protein</fullName>
    </submittedName>
</protein>
<accession>A0ABR2ZKI6</accession>
<keyword evidence="3" id="KW-1185">Reference proteome</keyword>
<feature type="compositionally biased region" description="Acidic residues" evidence="1">
    <location>
        <begin position="14"/>
        <end position="49"/>
    </location>
</feature>
<sequence length="142" mass="15825">MSSVGDLHRSREEWEGDADDELGADTDGDTDEEEKDELGENGGEEAEEDFTLKYVLNSPDDDEEDEDEVTPRMKPVGIVYYHTNSTQIHITLKTTPVQSRKGKGNTSTVFKARGPVYLNPVTPQSTHLSPRTTVPSQKMNLK</sequence>
<feature type="region of interest" description="Disordered" evidence="1">
    <location>
        <begin position="1"/>
        <end position="72"/>
    </location>
</feature>
<feature type="compositionally biased region" description="Basic and acidic residues" evidence="1">
    <location>
        <begin position="1"/>
        <end position="13"/>
    </location>
</feature>
<feature type="region of interest" description="Disordered" evidence="1">
    <location>
        <begin position="95"/>
        <end position="142"/>
    </location>
</feature>
<dbReference type="Proteomes" id="UP001437256">
    <property type="component" value="Unassembled WGS sequence"/>
</dbReference>
<evidence type="ECO:0000313" key="3">
    <source>
        <dbReference type="Proteomes" id="UP001437256"/>
    </source>
</evidence>
<feature type="compositionally biased region" description="Polar residues" evidence="1">
    <location>
        <begin position="95"/>
        <end position="109"/>
    </location>
</feature>